<feature type="transmembrane region" description="Helical" evidence="1">
    <location>
        <begin position="39"/>
        <end position="63"/>
    </location>
</feature>
<name>A0A1G6PSZ9_9BACL</name>
<evidence type="ECO:0000313" key="3">
    <source>
        <dbReference type="Proteomes" id="UP000199387"/>
    </source>
</evidence>
<keyword evidence="1" id="KW-0812">Transmembrane</keyword>
<organism evidence="2 3">
    <name type="scientific">Melghirimyces thermohalophilus</name>
    <dbReference type="NCBI Taxonomy" id="1236220"/>
    <lineage>
        <taxon>Bacteria</taxon>
        <taxon>Bacillati</taxon>
        <taxon>Bacillota</taxon>
        <taxon>Bacilli</taxon>
        <taxon>Bacillales</taxon>
        <taxon>Thermoactinomycetaceae</taxon>
        <taxon>Melghirimyces</taxon>
    </lineage>
</organism>
<dbReference type="EMBL" id="FMZA01000018">
    <property type="protein sequence ID" value="SDC83360.1"/>
    <property type="molecule type" value="Genomic_DNA"/>
</dbReference>
<proteinExistence type="predicted"/>
<gene>
    <name evidence="2" type="ORF">SAMN04488112_11831</name>
</gene>
<evidence type="ECO:0000256" key="1">
    <source>
        <dbReference type="SAM" id="Phobius"/>
    </source>
</evidence>
<keyword evidence="1" id="KW-1133">Transmembrane helix</keyword>
<feature type="transmembrane region" description="Helical" evidence="1">
    <location>
        <begin position="75"/>
        <end position="107"/>
    </location>
</feature>
<accession>A0A1G6PSZ9</accession>
<keyword evidence="3" id="KW-1185">Reference proteome</keyword>
<sequence>MKKMLWRVGSYYGVTTLLFIVAWVWLAQSQRPGEEAEWVPYWILAGTLFFALPAGILTVVAGVRSYRWTSPRPRTWITVLIGGMLIIPALLTILFGAALFFTLTYLFL</sequence>
<dbReference type="OrthoDB" id="2991255at2"/>
<reference evidence="2 3" key="1">
    <citation type="submission" date="2016-10" db="EMBL/GenBank/DDBJ databases">
        <authorList>
            <person name="de Groot N.N."/>
        </authorList>
    </citation>
    <scope>NUCLEOTIDE SEQUENCE [LARGE SCALE GENOMIC DNA]</scope>
    <source>
        <strain evidence="2 3">DSM 45514</strain>
    </source>
</reference>
<protein>
    <submittedName>
        <fullName evidence="2">Uncharacterized protein</fullName>
    </submittedName>
</protein>
<evidence type="ECO:0000313" key="2">
    <source>
        <dbReference type="EMBL" id="SDC83360.1"/>
    </source>
</evidence>
<keyword evidence="1" id="KW-0472">Membrane</keyword>
<dbReference type="AlphaFoldDB" id="A0A1G6PSZ9"/>
<dbReference type="Proteomes" id="UP000199387">
    <property type="component" value="Unassembled WGS sequence"/>
</dbReference>
<dbReference type="RefSeq" id="WP_091571854.1">
    <property type="nucleotide sequence ID" value="NZ_FMZA01000018.1"/>
</dbReference>